<organism evidence="2 3">
    <name type="scientific">Mycoplasmopsis arginini</name>
    <name type="common">Mycoplasma arginini</name>
    <dbReference type="NCBI Taxonomy" id="2094"/>
    <lineage>
        <taxon>Bacteria</taxon>
        <taxon>Bacillati</taxon>
        <taxon>Mycoplasmatota</taxon>
        <taxon>Mycoplasmoidales</taxon>
        <taxon>Metamycoplasmataceae</taxon>
        <taxon>Mycoplasmopsis</taxon>
    </lineage>
</organism>
<accession>A0AA43U1G0</accession>
<dbReference type="PROSITE" id="PS51257">
    <property type="entry name" value="PROKAR_LIPOPROTEIN"/>
    <property type="match status" value="1"/>
</dbReference>
<name>A0AA43U1G0_MYCAR</name>
<dbReference type="SUPFAM" id="SSF53850">
    <property type="entry name" value="Periplasmic binding protein-like II"/>
    <property type="match status" value="1"/>
</dbReference>
<evidence type="ECO:0000313" key="2">
    <source>
        <dbReference type="EMBL" id="MDI3349372.1"/>
    </source>
</evidence>
<feature type="signal peptide" evidence="1">
    <location>
        <begin position="1"/>
        <end position="25"/>
    </location>
</feature>
<evidence type="ECO:0000313" key="3">
    <source>
        <dbReference type="Proteomes" id="UP001162175"/>
    </source>
</evidence>
<dbReference type="EMBL" id="JAPFAR010000002">
    <property type="protein sequence ID" value="MDI3349372.1"/>
    <property type="molecule type" value="Genomic_DNA"/>
</dbReference>
<comment type="caution">
    <text evidence="2">The sequence shown here is derived from an EMBL/GenBank/DDBJ whole genome shotgun (WGS) entry which is preliminary data.</text>
</comment>
<dbReference type="NCBIfam" id="NF045850">
    <property type="entry name" value="ABC_Mplas_LP"/>
    <property type="match status" value="1"/>
</dbReference>
<evidence type="ECO:0000256" key="1">
    <source>
        <dbReference type="SAM" id="SignalP"/>
    </source>
</evidence>
<keyword evidence="1" id="KW-0732">Signal</keyword>
<feature type="chain" id="PRO_5041390470" description="Oligopeptide ABC transporter substrate-binding protein" evidence="1">
    <location>
        <begin position="26"/>
        <end position="927"/>
    </location>
</feature>
<sequence>MKKSNKIWLSSLSLLAGAVPLLAVACKDPEAKNKYVFEYSSPYNPQAFLHDASRSYGSFISTSTTQHTSVGLVRIESIGEPEVQSKVIVDESGNVKDTKRYIINPTWTKRSLALASAVVVTDNNGTVTTFDSDEAEVKTPANAQENGVQYYTSPSVELKSINEKSINSANFEAKLKTAKKLQFVVRRGVHWTNEQGEATKYEIKAKDFYYSWLRTLSVNQSYRIENGGSEELDKQAAEALSDPSSAAFTDKENYSNDYLFTLFGVDHKKFSVENQFIQKVGEEESVTFEKIEGKETANFNEFFSKSILQDYTFAPAPSEYIDEANQTENYPIYNYIGTQTDKTTALVEKIKALDKTSKTYISGAYWYGVSLKNTLYSGAYYIAPQRGQELVLKKNKNYYDKAFVESKNTIEQIVNIYNQGLDVDTFAKRVFDKYKQGKLSKISFSQLKENQRAEILNDAVKYGLRYTKVVNKKSPYYRNFSQPFIKPIPTGQNVSFYGFNDAYAKLVYGSTREQLKNGTNDPASYISGDGLIFRSLLNAAINWDELASQATNGQAFAWIAKVADGSAIGGSDQSSSKFKTPGDVRERINSLFALKADGTGKINFGEKLGKELSPSENEEAAKNLSTKTEKLKSAGFELIKKELADLFKKFDEKNPELAGQNFEFEYAFPYVNIPAGYKAAFANIVQTFKELNPRLAITVFSTDNKGDPKFDNYRTGGANGTEFVAWTYDYDSIGSGYDGLSWGANFIPTLTWIAANDASDKNKLIKENYPKLYQLAKDIVEYSKKPAHEWVGSVPFNELHLVENRFKSQRLPYTANYEFKKNEQGFYTLERTTEGKPKPWADPGGKHETEAYAWTAEFWLNYIHEKTNEYAIGLMEELTSFFNVNFTYNTFKQRNEFGQSLVEKKFIVPDESVTGVSIFSDWKIKNN</sequence>
<protein>
    <recommendedName>
        <fullName evidence="4">Oligopeptide ABC transporter substrate-binding protein</fullName>
    </recommendedName>
</protein>
<dbReference type="RefSeq" id="WP_004414513.1">
    <property type="nucleotide sequence ID" value="NZ_JAPFAR010000002.1"/>
</dbReference>
<dbReference type="AlphaFoldDB" id="A0AA43U1G0"/>
<reference evidence="2" key="1">
    <citation type="submission" date="2022-11" db="EMBL/GenBank/DDBJ databases">
        <title>Draft genome of Mycoplasma arginini isolated from fly.</title>
        <authorList>
            <person name="Severgnini M."/>
            <person name="Gioia G."/>
            <person name="Cremonesi P."/>
            <person name="Moroni P."/>
            <person name="Addis M.F."/>
            <person name="Castiglioni B."/>
        </authorList>
    </citation>
    <scope>NUCLEOTIDE SEQUENCE</scope>
    <source>
        <strain evidence="2">QMP CG1-1632</strain>
    </source>
</reference>
<gene>
    <name evidence="2" type="ORF">DCBHLPFO_00490</name>
</gene>
<evidence type="ECO:0008006" key="4">
    <source>
        <dbReference type="Google" id="ProtNLM"/>
    </source>
</evidence>
<dbReference type="Proteomes" id="UP001162175">
    <property type="component" value="Unassembled WGS sequence"/>
</dbReference>
<proteinExistence type="predicted"/>